<dbReference type="Proteomes" id="UP000233467">
    <property type="component" value="Unassembled WGS sequence"/>
</dbReference>
<evidence type="ECO:0000313" key="2">
    <source>
        <dbReference type="Proteomes" id="UP000233467"/>
    </source>
</evidence>
<dbReference type="AlphaFoldDB" id="A0A2N3IZ93"/>
<comment type="caution">
    <text evidence="1">The sequence shown here is derived from an EMBL/GenBank/DDBJ whole genome shotgun (WGS) entry which is preliminary data.</text>
</comment>
<name>A0A2N3IZ93_AERSO</name>
<dbReference type="RefSeq" id="WP_101324652.1">
    <property type="nucleotide sequence ID" value="NZ_NQMM01000028.1"/>
</dbReference>
<dbReference type="EMBL" id="NQMM01000028">
    <property type="protein sequence ID" value="PKQ78359.1"/>
    <property type="molecule type" value="Genomic_DNA"/>
</dbReference>
<protein>
    <submittedName>
        <fullName evidence="1">Uncharacterized protein</fullName>
    </submittedName>
</protein>
<evidence type="ECO:0000313" key="1">
    <source>
        <dbReference type="EMBL" id="PKQ78359.1"/>
    </source>
</evidence>
<gene>
    <name evidence="1" type="ORF">CJP16_10540</name>
</gene>
<proteinExistence type="predicted"/>
<sequence length="65" mass="7636">MQNKLLRFKEINAMTETMAEAFQGKYENREQMKEAAAARGVDVDRFEYAVSQMLLTRHIMPRILN</sequence>
<keyword evidence="2" id="KW-1185">Reference proteome</keyword>
<organism evidence="1 2">
    <name type="scientific">Aeromonas sobria</name>
    <dbReference type="NCBI Taxonomy" id="646"/>
    <lineage>
        <taxon>Bacteria</taxon>
        <taxon>Pseudomonadati</taxon>
        <taxon>Pseudomonadota</taxon>
        <taxon>Gammaproteobacteria</taxon>
        <taxon>Aeromonadales</taxon>
        <taxon>Aeromonadaceae</taxon>
        <taxon>Aeromonas</taxon>
    </lineage>
</organism>
<accession>A0A2N3IZ93</accession>
<reference evidence="1 2" key="1">
    <citation type="journal article" date="2017" name="Front. Microbiol.">
        <title>Strong Genomic and Phenotypic Heterogeneity in the Aeromonas sobria Species Complex.</title>
        <authorList>
            <person name="Gauthier J."/>
            <person name="Vincent A.T."/>
            <person name="Charette S.J."/>
            <person name="Derome N."/>
        </authorList>
    </citation>
    <scope>NUCLEOTIDE SEQUENCE [LARGE SCALE GENOMIC DNA]</scope>
    <source>
        <strain evidence="1 2">TM18</strain>
    </source>
</reference>